<dbReference type="InterPro" id="IPR013783">
    <property type="entry name" value="Ig-like_fold"/>
</dbReference>
<dbReference type="InterPro" id="IPR050540">
    <property type="entry name" value="F-actin_Monoox_Mical"/>
</dbReference>
<feature type="compositionally biased region" description="Pro residues" evidence="1">
    <location>
        <begin position="181"/>
        <end position="190"/>
    </location>
</feature>
<feature type="region of interest" description="Disordered" evidence="1">
    <location>
        <begin position="573"/>
        <end position="637"/>
    </location>
</feature>
<dbReference type="InterPro" id="IPR036179">
    <property type="entry name" value="Ig-like_dom_sf"/>
</dbReference>
<dbReference type="SUPFAM" id="SSF48726">
    <property type="entry name" value="Immunoglobulin"/>
    <property type="match status" value="1"/>
</dbReference>
<feature type="region of interest" description="Disordered" evidence="1">
    <location>
        <begin position="686"/>
        <end position="753"/>
    </location>
</feature>
<dbReference type="PROSITE" id="PS50835">
    <property type="entry name" value="IG_LIKE"/>
    <property type="match status" value="1"/>
</dbReference>
<dbReference type="Pfam" id="PF00307">
    <property type="entry name" value="CH"/>
    <property type="match status" value="1"/>
</dbReference>
<evidence type="ECO:0000259" key="2">
    <source>
        <dbReference type="PROSITE" id="PS50021"/>
    </source>
</evidence>
<dbReference type="Proteomes" id="UP000267029">
    <property type="component" value="Unassembled WGS sequence"/>
</dbReference>
<feature type="compositionally biased region" description="Basic and acidic residues" evidence="1">
    <location>
        <begin position="582"/>
        <end position="593"/>
    </location>
</feature>
<dbReference type="InterPro" id="IPR007110">
    <property type="entry name" value="Ig-like_dom"/>
</dbReference>
<accession>A0A3P6HLE0</accession>
<evidence type="ECO:0000313" key="4">
    <source>
        <dbReference type="EMBL" id="VDD74693.1"/>
    </source>
</evidence>
<dbReference type="PANTHER" id="PTHR23167">
    <property type="entry name" value="CALPONIN HOMOLOGY DOMAIN-CONTAINING PROTEIN DDB_G0272472-RELATED"/>
    <property type="match status" value="1"/>
</dbReference>
<protein>
    <recommendedName>
        <fullName evidence="6">Ig-like domain-containing protein</fullName>
    </recommendedName>
</protein>
<evidence type="ECO:0000256" key="1">
    <source>
        <dbReference type="SAM" id="MobiDB-lite"/>
    </source>
</evidence>
<evidence type="ECO:0000313" key="5">
    <source>
        <dbReference type="Proteomes" id="UP000267029"/>
    </source>
</evidence>
<keyword evidence="5" id="KW-1185">Reference proteome</keyword>
<reference evidence="4 5" key="1">
    <citation type="submission" date="2018-10" db="EMBL/GenBank/DDBJ databases">
        <authorList>
            <consortium name="Pathogen Informatics"/>
        </authorList>
    </citation>
    <scope>NUCLEOTIDE SEQUENCE [LARGE SCALE GENOMIC DNA]</scope>
</reference>
<feature type="region of interest" description="Disordered" evidence="1">
    <location>
        <begin position="139"/>
        <end position="196"/>
    </location>
</feature>
<name>A0A3P6HLE0_MESCO</name>
<feature type="domain" description="Ig-like" evidence="3">
    <location>
        <begin position="16"/>
        <end position="108"/>
    </location>
</feature>
<dbReference type="InterPro" id="IPR001715">
    <property type="entry name" value="CH_dom"/>
</dbReference>
<dbReference type="SMART" id="SM00033">
    <property type="entry name" value="CH"/>
    <property type="match status" value="1"/>
</dbReference>
<feature type="compositionally biased region" description="Polar residues" evidence="1">
    <location>
        <begin position="615"/>
        <end position="637"/>
    </location>
</feature>
<feature type="domain" description="Calponin-homology (CH)" evidence="2">
    <location>
        <begin position="840"/>
        <end position="949"/>
    </location>
</feature>
<feature type="region of interest" description="Disordered" evidence="1">
    <location>
        <begin position="415"/>
        <end position="469"/>
    </location>
</feature>
<proteinExistence type="predicted"/>
<dbReference type="EMBL" id="UXSR01000065">
    <property type="protein sequence ID" value="VDD74693.1"/>
    <property type="molecule type" value="Genomic_DNA"/>
</dbReference>
<dbReference type="SUPFAM" id="SSF47576">
    <property type="entry name" value="Calponin-homology domain, CH-domain"/>
    <property type="match status" value="1"/>
</dbReference>
<dbReference type="AlphaFoldDB" id="A0A3P6HLE0"/>
<gene>
    <name evidence="4" type="ORF">MCOS_LOCUS696</name>
</gene>
<dbReference type="InterPro" id="IPR036872">
    <property type="entry name" value="CH_dom_sf"/>
</dbReference>
<evidence type="ECO:0000259" key="3">
    <source>
        <dbReference type="PROSITE" id="PS50835"/>
    </source>
</evidence>
<feature type="compositionally biased region" description="Polar residues" evidence="1">
    <location>
        <begin position="686"/>
        <end position="697"/>
    </location>
</feature>
<dbReference type="PANTHER" id="PTHR23167:SF46">
    <property type="entry name" value="EPS15 HOMOLOGY DOMAIN CONTAINING PROTEIN-BINDING PROTEIN 1, ISOFORM F"/>
    <property type="match status" value="1"/>
</dbReference>
<feature type="region of interest" description="Disordered" evidence="1">
    <location>
        <begin position="767"/>
        <end position="786"/>
    </location>
</feature>
<dbReference type="OrthoDB" id="21607at2759"/>
<feature type="compositionally biased region" description="Polar residues" evidence="1">
    <location>
        <begin position="415"/>
        <end position="448"/>
    </location>
</feature>
<dbReference type="Gene3D" id="1.10.418.10">
    <property type="entry name" value="Calponin-like domain"/>
    <property type="match status" value="1"/>
</dbReference>
<organism evidence="4 5">
    <name type="scientific">Mesocestoides corti</name>
    <name type="common">Flatworm</name>
    <dbReference type="NCBI Taxonomy" id="53468"/>
    <lineage>
        <taxon>Eukaryota</taxon>
        <taxon>Metazoa</taxon>
        <taxon>Spiralia</taxon>
        <taxon>Lophotrochozoa</taxon>
        <taxon>Platyhelminthes</taxon>
        <taxon>Cestoda</taxon>
        <taxon>Eucestoda</taxon>
        <taxon>Cyclophyllidea</taxon>
        <taxon>Mesocestoididae</taxon>
        <taxon>Mesocestoides</taxon>
    </lineage>
</organism>
<sequence length="967" mass="108048">MNPRPFQDGLLEFEQPLENQTIYLDPNSREPSHFHLSCRLTQGERRAQVSWFYNDTHRLPLAQFNTSFDGRTAHLTAKGLKSEYSGSYACEIRLPCGSSMAYTQCEITILETANLNDTQPVICVDKPDLPTPPYPGAICGGPQVPKNSSGSRDPKPISGSCHRDARPGMTSLNRLKWVGPRPTPTGPPPDAHSSHPTLRCLEEAGTDFDGEFTSSSDKYSLRQNLPVKDALGQSQRHQSVSTQIKSNAYTTAEQIDLCTMIDVPGFFADDHDEDSDVNDAFKGGLQRRSQDTSRRCCTSTANCRDHRPRPLPRVIFINATPQGEMLYRGCYCHCHRYHCMYAGDREYPVFDEIQHMRRDSFSKTLKRVNKQISFNPDPELCYEEEADNEEAGSFCRLATSHIPERRLLGLNKMVDQQSSESFRQPRNSPKSQPSPSSYTTTHATSVPQPNRPPDASWRSGPKDHLPQDNEIQSPEAAAAAKEAVKRILEARYGDPKRHDPPPPIRKVKLTVMQTQPTTQSIATTVNKHPNAQKSSDLTQVTTLQEAAETEDTSTCNNLERAAKERFMNALARFQSNVGGNSDTDKDGKSRPENQQECSAEVATASTEPDLKYRSSWRTKSNVNVHPTSNSSAASTQMMKPTFNRRDSVNPVHQGPSRFHLPDEQQCCTQDLTINENQSGRSMYHRNSISEQDSSQLDETADAGPDVHSICQPAKSPPFVGRTSNTVLRQRDVSSVRQEVSDEGQSRWPSNTTQWQPRRSKIFRNISHGRSPSASKRFSMREGSESGDVISYPDADEITDVSLKFPTAVITGGGDSTIITVQCSDGLVFFRKYTNTPLNLLEMKNVVLQFVQMNTHEYLKYGVKVTNFSTSWTDGTAICALVHHFFPNSFDFQAVLSGNKVDNYRLAMQTAAEVANVPNLVDAEELSRNGVAPDWRKIFLYLSGFLVTLEGHPLNRAKLSTLIRTSPR</sequence>
<evidence type="ECO:0008006" key="6">
    <source>
        <dbReference type="Google" id="ProtNLM"/>
    </source>
</evidence>
<dbReference type="PROSITE" id="PS50021">
    <property type="entry name" value="CH"/>
    <property type="match status" value="1"/>
</dbReference>
<dbReference type="Gene3D" id="2.60.40.10">
    <property type="entry name" value="Immunoglobulins"/>
    <property type="match status" value="1"/>
</dbReference>